<dbReference type="GO" id="GO:0160150">
    <property type="term" value="F:tRNA pseudouridine(13) synthase activity"/>
    <property type="evidence" value="ECO:0007669"/>
    <property type="project" value="UniProtKB-EC"/>
</dbReference>
<dbReference type="PANTHER" id="PTHR47811:SF1">
    <property type="entry name" value="TRNA PSEUDOURIDINE SYNTHASE D"/>
    <property type="match status" value="1"/>
</dbReference>
<organism evidence="6 7">
    <name type="scientific">Halospina denitrificans</name>
    <dbReference type="NCBI Taxonomy" id="332522"/>
    <lineage>
        <taxon>Bacteria</taxon>
        <taxon>Pseudomonadati</taxon>
        <taxon>Pseudomonadota</taxon>
        <taxon>Gammaproteobacteria</taxon>
        <taxon>Halospina</taxon>
    </lineage>
</organism>
<evidence type="ECO:0000313" key="7">
    <source>
        <dbReference type="Proteomes" id="UP000295830"/>
    </source>
</evidence>
<dbReference type="PROSITE" id="PS01268">
    <property type="entry name" value="UPF0024"/>
    <property type="match status" value="1"/>
</dbReference>
<accession>A0A4R7JXA8</accession>
<dbReference type="OrthoDB" id="1550679at2"/>
<dbReference type="InterPro" id="IPR050170">
    <property type="entry name" value="TruD_pseudoU_synthase"/>
</dbReference>
<dbReference type="SUPFAM" id="SSF55120">
    <property type="entry name" value="Pseudouridine synthase"/>
    <property type="match status" value="1"/>
</dbReference>
<evidence type="ECO:0000256" key="3">
    <source>
        <dbReference type="ARBA" id="ARBA00023235"/>
    </source>
</evidence>
<dbReference type="InterPro" id="IPR020103">
    <property type="entry name" value="PsdUridine_synth_cat_dom_sf"/>
</dbReference>
<dbReference type="Gene3D" id="3.30.2350.20">
    <property type="entry name" value="TruD, catalytic domain"/>
    <property type="match status" value="2"/>
</dbReference>
<comment type="function">
    <text evidence="4">Responsible for synthesis of pseudouridine from uracil-13 in transfer RNAs.</text>
</comment>
<comment type="caution">
    <text evidence="6">The sequence shown here is derived from an EMBL/GenBank/DDBJ whole genome shotgun (WGS) entry which is preliminary data.</text>
</comment>
<dbReference type="PANTHER" id="PTHR47811">
    <property type="entry name" value="TRNA PSEUDOURIDINE SYNTHASE D"/>
    <property type="match status" value="1"/>
</dbReference>
<dbReference type="InterPro" id="IPR020119">
    <property type="entry name" value="PsdUridine_synth_TruD_CS"/>
</dbReference>
<dbReference type="Pfam" id="PF01142">
    <property type="entry name" value="TruD"/>
    <property type="match status" value="1"/>
</dbReference>
<dbReference type="RefSeq" id="WP_133735193.1">
    <property type="nucleotide sequence ID" value="NZ_SOAX01000002.1"/>
</dbReference>
<keyword evidence="3 4" id="KW-0413">Isomerase</keyword>
<dbReference type="AlphaFoldDB" id="A0A4R7JXA8"/>
<comment type="similarity">
    <text evidence="1 4">Belongs to the pseudouridine synthase TruD family.</text>
</comment>
<evidence type="ECO:0000259" key="5">
    <source>
        <dbReference type="PROSITE" id="PS50984"/>
    </source>
</evidence>
<evidence type="ECO:0000313" key="6">
    <source>
        <dbReference type="EMBL" id="TDT43100.1"/>
    </source>
</evidence>
<dbReference type="EMBL" id="SOAX01000002">
    <property type="protein sequence ID" value="TDT43100.1"/>
    <property type="molecule type" value="Genomic_DNA"/>
</dbReference>
<comment type="catalytic activity">
    <reaction evidence="4">
        <text>uridine(13) in tRNA = pseudouridine(13) in tRNA</text>
        <dbReference type="Rhea" id="RHEA:42540"/>
        <dbReference type="Rhea" id="RHEA-COMP:10105"/>
        <dbReference type="Rhea" id="RHEA-COMP:10106"/>
        <dbReference type="ChEBI" id="CHEBI:65314"/>
        <dbReference type="ChEBI" id="CHEBI:65315"/>
        <dbReference type="EC" id="5.4.99.27"/>
    </reaction>
</comment>
<keyword evidence="2 4" id="KW-0819">tRNA processing</keyword>
<name>A0A4R7JXA8_9GAMM</name>
<dbReference type="GO" id="GO:0031119">
    <property type="term" value="P:tRNA pseudouridine synthesis"/>
    <property type="evidence" value="ECO:0007669"/>
    <property type="project" value="UniProtKB-UniRule"/>
</dbReference>
<sequence>MSAWKLEWDRAWGGPTGQGRVRCENADFEVAEALGWEPTGTGEHLLLYLEKDGDNTDYVARLIAEFAGCRDHDVGYCGRKDRQAITRQWFSVPCPAERERTLIGRVSQRWRVRDQHRHERKLRRGQHEYNHFRIRVRSLDADRAALAERWRQVAELGCPNYFGPQRFGWNGGNLDAAAELNPDALRNPRKRARSGMLLSAARSWLFNEWLEQRLRAGDWQEVTEGEPESEPSGPLFGDDACGAGEPLAGRELAFAGDYPHFMALFRATRMQSARRALAVKPLNCALDHDGDSVLLAFTLPRGAFATAVLNELLIIDDDVRNS</sequence>
<feature type="active site" description="Nucleophile" evidence="4">
    <location>
        <position position="81"/>
    </location>
</feature>
<feature type="domain" description="TRUD" evidence="5">
    <location>
        <begin position="157"/>
        <end position="296"/>
    </location>
</feature>
<dbReference type="HAMAP" id="MF_01082">
    <property type="entry name" value="TruD"/>
    <property type="match status" value="1"/>
</dbReference>
<dbReference type="PROSITE" id="PS50984">
    <property type="entry name" value="TRUD"/>
    <property type="match status" value="1"/>
</dbReference>
<reference evidence="6 7" key="1">
    <citation type="submission" date="2019-03" db="EMBL/GenBank/DDBJ databases">
        <title>Genomic Encyclopedia of Type Strains, Phase IV (KMG-IV): sequencing the most valuable type-strain genomes for metagenomic binning, comparative biology and taxonomic classification.</title>
        <authorList>
            <person name="Goeker M."/>
        </authorList>
    </citation>
    <scope>NUCLEOTIDE SEQUENCE [LARGE SCALE GENOMIC DNA]</scope>
    <source>
        <strain evidence="6 7">DSM 15505</strain>
    </source>
</reference>
<evidence type="ECO:0000256" key="4">
    <source>
        <dbReference type="HAMAP-Rule" id="MF_01082"/>
    </source>
</evidence>
<dbReference type="GO" id="GO:0005829">
    <property type="term" value="C:cytosol"/>
    <property type="evidence" value="ECO:0007669"/>
    <property type="project" value="TreeGrafter"/>
</dbReference>
<dbReference type="GO" id="GO:0003723">
    <property type="term" value="F:RNA binding"/>
    <property type="evidence" value="ECO:0007669"/>
    <property type="project" value="InterPro"/>
</dbReference>
<gene>
    <name evidence="4" type="primary">truD</name>
    <name evidence="6" type="ORF">DES49_0910</name>
</gene>
<protein>
    <recommendedName>
        <fullName evidence="4">tRNA pseudouridine synthase D</fullName>
        <ecNumber evidence="4">5.4.99.27</ecNumber>
    </recommendedName>
    <alternativeName>
        <fullName evidence="4">tRNA pseudouridine(13) synthase</fullName>
    </alternativeName>
    <alternativeName>
        <fullName evidence="4">tRNA pseudouridylate synthase D</fullName>
    </alternativeName>
    <alternativeName>
        <fullName evidence="4">tRNA-uridine isomerase D</fullName>
    </alternativeName>
</protein>
<keyword evidence="7" id="KW-1185">Reference proteome</keyword>
<evidence type="ECO:0000256" key="2">
    <source>
        <dbReference type="ARBA" id="ARBA00022694"/>
    </source>
</evidence>
<proteinExistence type="inferred from homology"/>
<dbReference type="InterPro" id="IPR001656">
    <property type="entry name" value="PsdUridine_synth_TruD"/>
</dbReference>
<dbReference type="InterPro" id="IPR011760">
    <property type="entry name" value="PsdUridine_synth_TruD_insert"/>
</dbReference>
<dbReference type="Proteomes" id="UP000295830">
    <property type="component" value="Unassembled WGS sequence"/>
</dbReference>
<evidence type="ECO:0000256" key="1">
    <source>
        <dbReference type="ARBA" id="ARBA00007953"/>
    </source>
</evidence>
<dbReference type="EC" id="5.4.99.27" evidence="4"/>
<dbReference type="InterPro" id="IPR042214">
    <property type="entry name" value="TruD_catalytic"/>
</dbReference>